<name>A0AAD5GBI7_AMBAR</name>
<proteinExistence type="predicted"/>
<dbReference type="AlphaFoldDB" id="A0AAD5GBI7"/>
<gene>
    <name evidence="1" type="ORF">M8C21_033191</name>
</gene>
<organism evidence="1 2">
    <name type="scientific">Ambrosia artemisiifolia</name>
    <name type="common">Common ragweed</name>
    <dbReference type="NCBI Taxonomy" id="4212"/>
    <lineage>
        <taxon>Eukaryota</taxon>
        <taxon>Viridiplantae</taxon>
        <taxon>Streptophyta</taxon>
        <taxon>Embryophyta</taxon>
        <taxon>Tracheophyta</taxon>
        <taxon>Spermatophyta</taxon>
        <taxon>Magnoliopsida</taxon>
        <taxon>eudicotyledons</taxon>
        <taxon>Gunneridae</taxon>
        <taxon>Pentapetalae</taxon>
        <taxon>asterids</taxon>
        <taxon>campanulids</taxon>
        <taxon>Asterales</taxon>
        <taxon>Asteraceae</taxon>
        <taxon>Asteroideae</taxon>
        <taxon>Heliantheae alliance</taxon>
        <taxon>Heliantheae</taxon>
        <taxon>Ambrosia</taxon>
    </lineage>
</organism>
<sequence length="39" mass="4501">MVMLSFSSLRKSNNTLISILKKKKKLRDYYHGSRKSGAN</sequence>
<accession>A0AAD5GBI7</accession>
<dbReference type="EMBL" id="JAMZMK010009823">
    <property type="protein sequence ID" value="KAI7734128.1"/>
    <property type="molecule type" value="Genomic_DNA"/>
</dbReference>
<keyword evidence="2" id="KW-1185">Reference proteome</keyword>
<protein>
    <submittedName>
        <fullName evidence="1">Uncharacterized protein</fullName>
    </submittedName>
</protein>
<evidence type="ECO:0000313" key="2">
    <source>
        <dbReference type="Proteomes" id="UP001206925"/>
    </source>
</evidence>
<evidence type="ECO:0000313" key="1">
    <source>
        <dbReference type="EMBL" id="KAI7734128.1"/>
    </source>
</evidence>
<comment type="caution">
    <text evidence="1">The sequence shown here is derived from an EMBL/GenBank/DDBJ whole genome shotgun (WGS) entry which is preliminary data.</text>
</comment>
<reference evidence="1" key="1">
    <citation type="submission" date="2022-06" db="EMBL/GenBank/DDBJ databases">
        <title>Uncovering the hologenomic basis of an extraordinary plant invasion.</title>
        <authorList>
            <person name="Bieker V.C."/>
            <person name="Martin M.D."/>
            <person name="Gilbert T."/>
            <person name="Hodgins K."/>
            <person name="Battlay P."/>
            <person name="Petersen B."/>
            <person name="Wilson J."/>
        </authorList>
    </citation>
    <scope>NUCLEOTIDE SEQUENCE</scope>
    <source>
        <strain evidence="1">AA19_3_7</strain>
        <tissue evidence="1">Leaf</tissue>
    </source>
</reference>
<dbReference type="Proteomes" id="UP001206925">
    <property type="component" value="Unassembled WGS sequence"/>
</dbReference>